<dbReference type="EMBL" id="VOQR01000001">
    <property type="protein sequence ID" value="TXC71886.1"/>
    <property type="molecule type" value="Genomic_DNA"/>
</dbReference>
<keyword evidence="10" id="KW-1185">Reference proteome</keyword>
<dbReference type="GO" id="GO:0051603">
    <property type="term" value="P:proteolysis involved in protein catabolic process"/>
    <property type="evidence" value="ECO:0007669"/>
    <property type="project" value="TreeGrafter"/>
</dbReference>
<dbReference type="GO" id="GO:0046872">
    <property type="term" value="F:metal ion binding"/>
    <property type="evidence" value="ECO:0007669"/>
    <property type="project" value="UniProtKB-KW"/>
</dbReference>
<dbReference type="InterPro" id="IPR011990">
    <property type="entry name" value="TPR-like_helical_dom_sf"/>
</dbReference>
<keyword evidence="3" id="KW-0479">Metal-binding</keyword>
<feature type="domain" description="Peptidase M48" evidence="8">
    <location>
        <begin position="38"/>
        <end position="218"/>
    </location>
</feature>
<evidence type="ECO:0000256" key="1">
    <source>
        <dbReference type="ARBA" id="ARBA00001947"/>
    </source>
</evidence>
<dbReference type="GO" id="GO:0016020">
    <property type="term" value="C:membrane"/>
    <property type="evidence" value="ECO:0007669"/>
    <property type="project" value="TreeGrafter"/>
</dbReference>
<evidence type="ECO:0000256" key="3">
    <source>
        <dbReference type="ARBA" id="ARBA00022723"/>
    </source>
</evidence>
<gene>
    <name evidence="9" type="ORF">FSB78_13670</name>
</gene>
<dbReference type="Proteomes" id="UP000321250">
    <property type="component" value="Unassembled WGS sequence"/>
</dbReference>
<reference evidence="9 10" key="1">
    <citation type="journal article" date="2013" name="Antonie Van Leeuwenhoek">
        <title>Sphingomonas ginsenosidivorax sp. nov., with the ability to transform ginsenosides.</title>
        <authorList>
            <person name="Jin X.F."/>
            <person name="Kim J.K."/>
            <person name="Liu Q.M."/>
            <person name="Kang M.S."/>
            <person name="He D."/>
            <person name="Jin F.X."/>
            <person name="Kim S.C."/>
            <person name="Im W.T."/>
        </authorList>
    </citation>
    <scope>NUCLEOTIDE SEQUENCE [LARGE SCALE GENOMIC DNA]</scope>
    <source>
        <strain evidence="9 10">KHI67</strain>
    </source>
</reference>
<name>A0A5C6UI42_9SPHN</name>
<dbReference type="RefSeq" id="WP_147083163.1">
    <property type="nucleotide sequence ID" value="NZ_VOQR01000001.1"/>
</dbReference>
<proteinExistence type="predicted"/>
<organism evidence="9 10">
    <name type="scientific">Sphingomonas ginsenosidivorax</name>
    <dbReference type="NCBI Taxonomy" id="862135"/>
    <lineage>
        <taxon>Bacteria</taxon>
        <taxon>Pseudomonadati</taxon>
        <taxon>Pseudomonadota</taxon>
        <taxon>Alphaproteobacteria</taxon>
        <taxon>Sphingomonadales</taxon>
        <taxon>Sphingomonadaceae</taxon>
        <taxon>Sphingomonas</taxon>
    </lineage>
</organism>
<comment type="cofactor">
    <cofactor evidence="1">
        <name>Zn(2+)</name>
        <dbReference type="ChEBI" id="CHEBI:29105"/>
    </cofactor>
</comment>
<dbReference type="Gene3D" id="1.25.40.10">
    <property type="entry name" value="Tetratricopeptide repeat domain"/>
    <property type="match status" value="1"/>
</dbReference>
<dbReference type="Gene3D" id="3.30.2010.10">
    <property type="entry name" value="Metalloproteases ('zincins'), catalytic domain"/>
    <property type="match status" value="1"/>
</dbReference>
<dbReference type="OrthoDB" id="9814887at2"/>
<comment type="caution">
    <text evidence="9">The sequence shown here is derived from an EMBL/GenBank/DDBJ whole genome shotgun (WGS) entry which is preliminary data.</text>
</comment>
<keyword evidence="2 9" id="KW-0645">Protease</keyword>
<dbReference type="AlphaFoldDB" id="A0A5C6UI42"/>
<dbReference type="PANTHER" id="PTHR22726:SF1">
    <property type="entry name" value="METALLOENDOPEPTIDASE OMA1, MITOCHONDRIAL"/>
    <property type="match status" value="1"/>
</dbReference>
<dbReference type="InterPro" id="IPR051156">
    <property type="entry name" value="Mito/Outer_Membr_Metalloprot"/>
</dbReference>
<evidence type="ECO:0000256" key="7">
    <source>
        <dbReference type="SAM" id="SignalP"/>
    </source>
</evidence>
<keyword evidence="5" id="KW-0862">Zinc</keyword>
<evidence type="ECO:0000256" key="5">
    <source>
        <dbReference type="ARBA" id="ARBA00022833"/>
    </source>
</evidence>
<evidence type="ECO:0000256" key="2">
    <source>
        <dbReference type="ARBA" id="ARBA00022670"/>
    </source>
</evidence>
<dbReference type="CDD" id="cd07324">
    <property type="entry name" value="M48C_Oma1-like"/>
    <property type="match status" value="1"/>
</dbReference>
<sequence length="451" mass="48456">MKRIVAAATAALLLWVQPAQAQSILRDAETEAMFADMSTPLIKAAGLSPRDVKVVLINDESINAFVVGGQTVYVHSGLIQAADNANEVQGVIAHELGHIADGHVVLADRGSKPAMGMYLLSMVLGLAAMAAGSPEAGSGIMAAGQQAAMGNYLAFSRVQESTADATAAKFLRESNVSGRGMLSFFKKLQQQEYRYGTTNIDPFMQSHPLSGERVATLSADLQASPAWANKPDAALEERFRRVKAKLAGYVQPAPRTLQQYPPSDQSVYAHYARAYAYHKAGYPEKADAESAALIRAAPTDPYFLEIKGQILLEAGKPAAALEPLRAATEGSRNNPLIATTFGHALIATEDKANYPEATRVLRTAVGRDDENPFTWMQLGTVYELTGDTARASLATAERASMAGDMRTASASGQYALANIPPNTPDWIRAQDIVMAAQNVMDDNPKQYKRRK</sequence>
<keyword evidence="6 9" id="KW-0482">Metalloprotease</keyword>
<evidence type="ECO:0000313" key="10">
    <source>
        <dbReference type="Proteomes" id="UP000321250"/>
    </source>
</evidence>
<accession>A0A5C6UI42</accession>
<dbReference type="SUPFAM" id="SSF48452">
    <property type="entry name" value="TPR-like"/>
    <property type="match status" value="1"/>
</dbReference>
<evidence type="ECO:0000256" key="6">
    <source>
        <dbReference type="ARBA" id="ARBA00023049"/>
    </source>
</evidence>
<dbReference type="GO" id="GO:0004222">
    <property type="term" value="F:metalloendopeptidase activity"/>
    <property type="evidence" value="ECO:0007669"/>
    <property type="project" value="InterPro"/>
</dbReference>
<keyword evidence="7" id="KW-0732">Signal</keyword>
<evidence type="ECO:0000259" key="8">
    <source>
        <dbReference type="Pfam" id="PF01435"/>
    </source>
</evidence>
<protein>
    <submittedName>
        <fullName evidence="9">M48 family metalloprotease</fullName>
    </submittedName>
</protein>
<feature type="chain" id="PRO_5022911328" evidence="7">
    <location>
        <begin position="22"/>
        <end position="451"/>
    </location>
</feature>
<dbReference type="InterPro" id="IPR001915">
    <property type="entry name" value="Peptidase_M48"/>
</dbReference>
<keyword evidence="4" id="KW-0378">Hydrolase</keyword>
<dbReference type="PANTHER" id="PTHR22726">
    <property type="entry name" value="METALLOENDOPEPTIDASE OMA1"/>
    <property type="match status" value="1"/>
</dbReference>
<evidence type="ECO:0000313" key="9">
    <source>
        <dbReference type="EMBL" id="TXC71886.1"/>
    </source>
</evidence>
<dbReference type="Pfam" id="PF01435">
    <property type="entry name" value="Peptidase_M48"/>
    <property type="match status" value="1"/>
</dbReference>
<evidence type="ECO:0000256" key="4">
    <source>
        <dbReference type="ARBA" id="ARBA00022801"/>
    </source>
</evidence>
<feature type="signal peptide" evidence="7">
    <location>
        <begin position="1"/>
        <end position="21"/>
    </location>
</feature>